<evidence type="ECO:0000313" key="3">
    <source>
        <dbReference type="Proteomes" id="UP000195897"/>
    </source>
</evidence>
<evidence type="ECO:0000256" key="1">
    <source>
        <dbReference type="SAM" id="MobiDB-lite"/>
    </source>
</evidence>
<reference evidence="3" key="1">
    <citation type="submission" date="2017-04" db="EMBL/GenBank/DDBJ databases">
        <title>Function of individual gut microbiota members based on whole genome sequencing of pure cultures obtained from chicken caecum.</title>
        <authorList>
            <person name="Medvecky M."/>
            <person name="Cejkova D."/>
            <person name="Polansky O."/>
            <person name="Karasova D."/>
            <person name="Kubasova T."/>
            <person name="Cizek A."/>
            <person name="Rychlik I."/>
        </authorList>
    </citation>
    <scope>NUCLEOTIDE SEQUENCE [LARGE SCALE GENOMIC DNA]</scope>
    <source>
        <strain evidence="3">An180</strain>
    </source>
</reference>
<name>A0A1Y4LB61_9FIRM</name>
<protein>
    <submittedName>
        <fullName evidence="2">Uncharacterized protein</fullName>
    </submittedName>
</protein>
<comment type="caution">
    <text evidence="2">The sequence shown here is derived from an EMBL/GenBank/DDBJ whole genome shotgun (WGS) entry which is preliminary data.</text>
</comment>
<organism evidence="2 3">
    <name type="scientific">Butyricicoccus pullicaecorum</name>
    <dbReference type="NCBI Taxonomy" id="501571"/>
    <lineage>
        <taxon>Bacteria</taxon>
        <taxon>Bacillati</taxon>
        <taxon>Bacillota</taxon>
        <taxon>Clostridia</taxon>
        <taxon>Eubacteriales</taxon>
        <taxon>Butyricicoccaceae</taxon>
        <taxon>Butyricicoccus</taxon>
    </lineage>
</organism>
<feature type="region of interest" description="Disordered" evidence="1">
    <location>
        <begin position="18"/>
        <end position="90"/>
    </location>
</feature>
<feature type="compositionally biased region" description="Acidic residues" evidence="1">
    <location>
        <begin position="35"/>
        <end position="47"/>
    </location>
</feature>
<feature type="region of interest" description="Disordered" evidence="1">
    <location>
        <begin position="279"/>
        <end position="319"/>
    </location>
</feature>
<dbReference type="AlphaFoldDB" id="A0A1Y4LB61"/>
<feature type="compositionally biased region" description="Low complexity" evidence="1">
    <location>
        <begin position="18"/>
        <end position="30"/>
    </location>
</feature>
<sequence length="319" mass="35067">MEMKKIGLQFFAEAAAEADGAGDDGMAVDGFLEGFLEDEDSFEEGMDSDTPITAEPEAGTDSPTAQQEDEITPQESQSEPQQVQQPPQAAQELVSVAVGNTSIGLPKSAVDALSNALGGNAAEVIRRGLEYDNKNTREMALLTRLAEVSGKDLSTFMQEAEQQMIQMQVEREMQNVRAELQEGTPDEAIRIIAQKRVEDANNRRAFEQFQQRQAQAQQAARARQQAVNDKVQPWRDYIQQFGITRMEDIPKEVLAFADQGMNPIAAHYRFQAEQAQAQMRQMQAATKKNEQNRQSAVGSMGSSGGDEADAFLSGLLSED</sequence>
<evidence type="ECO:0000313" key="2">
    <source>
        <dbReference type="EMBL" id="OUP53966.1"/>
    </source>
</evidence>
<feature type="compositionally biased region" description="Low complexity" evidence="1">
    <location>
        <begin position="73"/>
        <end position="90"/>
    </location>
</feature>
<proteinExistence type="predicted"/>
<dbReference type="RefSeq" id="WP_087370168.1">
    <property type="nucleotide sequence ID" value="NZ_NFKK01000002.1"/>
</dbReference>
<accession>A0A1Y4LB61</accession>
<dbReference type="Proteomes" id="UP000195897">
    <property type="component" value="Unassembled WGS sequence"/>
</dbReference>
<gene>
    <name evidence="2" type="ORF">B5F17_01785</name>
</gene>
<dbReference type="EMBL" id="NFKK01000002">
    <property type="protein sequence ID" value="OUP53966.1"/>
    <property type="molecule type" value="Genomic_DNA"/>
</dbReference>